<dbReference type="RefSeq" id="WP_094842987.1">
    <property type="nucleotide sequence ID" value="NZ_NEVS01000004.1"/>
</dbReference>
<evidence type="ECO:0000313" key="1">
    <source>
        <dbReference type="EMBL" id="OZI61584.1"/>
    </source>
</evidence>
<evidence type="ECO:0000313" key="2">
    <source>
        <dbReference type="Proteomes" id="UP000215767"/>
    </source>
</evidence>
<keyword evidence="2" id="KW-1185">Reference proteome</keyword>
<dbReference type="AlphaFoldDB" id="A0A261UI49"/>
<reference evidence="2" key="1">
    <citation type="submission" date="2017-05" db="EMBL/GenBank/DDBJ databases">
        <title>Complete and WGS of Bordetella genogroups.</title>
        <authorList>
            <person name="Spilker T."/>
            <person name="Lipuma J."/>
        </authorList>
    </citation>
    <scope>NUCLEOTIDE SEQUENCE [LARGE SCALE GENOMIC DNA]</scope>
    <source>
        <strain evidence="2">AU8856</strain>
    </source>
</reference>
<protein>
    <recommendedName>
        <fullName evidence="3">Deoxynucleotide monophosphate kinase</fullName>
    </recommendedName>
</protein>
<dbReference type="SUPFAM" id="SSF52540">
    <property type="entry name" value="P-loop containing nucleoside triphosphate hydrolases"/>
    <property type="match status" value="1"/>
</dbReference>
<dbReference type="Gene3D" id="3.40.50.300">
    <property type="entry name" value="P-loop containing nucleotide triphosphate hydrolases"/>
    <property type="match status" value="1"/>
</dbReference>
<evidence type="ECO:0008006" key="3">
    <source>
        <dbReference type="Google" id="ProtNLM"/>
    </source>
</evidence>
<accession>A0A261UI49</accession>
<dbReference type="Proteomes" id="UP000215767">
    <property type="component" value="Unassembled WGS sequence"/>
</dbReference>
<dbReference type="OrthoDB" id="5401711at2"/>
<name>A0A261UI49_9BORD</name>
<gene>
    <name evidence="1" type="ORF">CAL28_20080</name>
</gene>
<sequence length="214" mass="24384">MIAARNDYRLIGLCGRAEAGKDTCADVLQAAYDFQRIAFADALREEISHSFGVDLRELLRRDTKEIRNPALAIGRSDDGRFIAIMASTGVCISSPRSPREITRWWGTEYRRKLDGEHYWVQRARDRLDSAFRRGARRVVFTDVRFQNEAEFIRTYGGQVWRLRRALADSRPADHVSESELAAIMPDVTLHNDSTLETFATDVRNAYSIAGHVYG</sequence>
<proteinExistence type="predicted"/>
<dbReference type="InterPro" id="IPR027417">
    <property type="entry name" value="P-loop_NTPase"/>
</dbReference>
<comment type="caution">
    <text evidence="1">The sequence shown here is derived from an EMBL/GenBank/DDBJ whole genome shotgun (WGS) entry which is preliminary data.</text>
</comment>
<organism evidence="1 2">
    <name type="scientific">Bordetella genomosp. 11</name>
    <dbReference type="NCBI Taxonomy" id="1416808"/>
    <lineage>
        <taxon>Bacteria</taxon>
        <taxon>Pseudomonadati</taxon>
        <taxon>Pseudomonadota</taxon>
        <taxon>Betaproteobacteria</taxon>
        <taxon>Burkholderiales</taxon>
        <taxon>Alcaligenaceae</taxon>
        <taxon>Bordetella</taxon>
    </lineage>
</organism>
<dbReference type="EMBL" id="NEVS01000004">
    <property type="protein sequence ID" value="OZI61584.1"/>
    <property type="molecule type" value="Genomic_DNA"/>
</dbReference>